<evidence type="ECO:0000256" key="2">
    <source>
        <dbReference type="SAM" id="SignalP"/>
    </source>
</evidence>
<keyword evidence="4" id="KW-1185">Reference proteome</keyword>
<organism evidence="3 4">
    <name type="scientific">Owenia fusiformis</name>
    <name type="common">Polychaete worm</name>
    <dbReference type="NCBI Taxonomy" id="6347"/>
    <lineage>
        <taxon>Eukaryota</taxon>
        <taxon>Metazoa</taxon>
        <taxon>Spiralia</taxon>
        <taxon>Lophotrochozoa</taxon>
        <taxon>Annelida</taxon>
        <taxon>Polychaeta</taxon>
        <taxon>Sedentaria</taxon>
        <taxon>Canalipalpata</taxon>
        <taxon>Sabellida</taxon>
        <taxon>Oweniida</taxon>
        <taxon>Oweniidae</taxon>
        <taxon>Owenia</taxon>
    </lineage>
</organism>
<dbReference type="InterPro" id="IPR016186">
    <property type="entry name" value="C-type_lectin-like/link_sf"/>
</dbReference>
<comment type="caution">
    <text evidence="3">The sequence shown here is derived from an EMBL/GenBank/DDBJ whole genome shotgun (WGS) entry which is preliminary data.</text>
</comment>
<proteinExistence type="predicted"/>
<dbReference type="InterPro" id="IPR016187">
    <property type="entry name" value="CTDL_fold"/>
</dbReference>
<keyword evidence="2" id="KW-0732">Signal</keyword>
<dbReference type="Gene3D" id="3.10.100.10">
    <property type="entry name" value="Mannose-Binding Protein A, subunit A"/>
    <property type="match status" value="1"/>
</dbReference>
<sequence length="296" mass="33818">MSAGHIFLLVTGVLVANSIAEYRDIDRNSPRDCMLFTNWRYQGKSRSKFIWKFEDCRQSNVQTLCERRKDASGKCPEDFPMAIGDSCYWFDLTPVSHNTVRPKCARKGGDIAAIDTPREARELGKLLAAVPDAGFSSFKEFRIKYWTGYKEYVNQQEDRKCVILTNRRNKHNNPGKFYKTKESCDGMSQLLCEMDIPSTGTCPDGFNDFQLGGSCYMVDFAFNEHDRNSMFCRVANDAGHLVRVGSNFEKIGEELLKLSNFPKGSTVEFTLENSNPRSSRPTKGRRPKDMRPIKYN</sequence>
<evidence type="ECO:0000313" key="4">
    <source>
        <dbReference type="Proteomes" id="UP000749559"/>
    </source>
</evidence>
<evidence type="ECO:0000313" key="3">
    <source>
        <dbReference type="EMBL" id="CAH1782251.1"/>
    </source>
</evidence>
<protein>
    <submittedName>
        <fullName evidence="3">Uncharacterized protein</fullName>
    </submittedName>
</protein>
<accession>A0A8S4NMP1</accession>
<feature type="compositionally biased region" description="Polar residues" evidence="1">
    <location>
        <begin position="269"/>
        <end position="279"/>
    </location>
</feature>
<evidence type="ECO:0000256" key="1">
    <source>
        <dbReference type="SAM" id="MobiDB-lite"/>
    </source>
</evidence>
<feature type="region of interest" description="Disordered" evidence="1">
    <location>
        <begin position="269"/>
        <end position="296"/>
    </location>
</feature>
<dbReference type="AlphaFoldDB" id="A0A8S4NMP1"/>
<dbReference type="Proteomes" id="UP000749559">
    <property type="component" value="Unassembled WGS sequence"/>
</dbReference>
<gene>
    <name evidence="3" type="ORF">OFUS_LOCUS8719</name>
</gene>
<dbReference type="SUPFAM" id="SSF56436">
    <property type="entry name" value="C-type lectin-like"/>
    <property type="match status" value="1"/>
</dbReference>
<name>A0A8S4NMP1_OWEFU</name>
<feature type="compositionally biased region" description="Basic and acidic residues" evidence="1">
    <location>
        <begin position="287"/>
        <end position="296"/>
    </location>
</feature>
<reference evidence="3" key="1">
    <citation type="submission" date="2022-03" db="EMBL/GenBank/DDBJ databases">
        <authorList>
            <person name="Martin C."/>
        </authorList>
    </citation>
    <scope>NUCLEOTIDE SEQUENCE</scope>
</reference>
<dbReference type="EMBL" id="CAIIXF020000004">
    <property type="protein sequence ID" value="CAH1782251.1"/>
    <property type="molecule type" value="Genomic_DNA"/>
</dbReference>
<feature type="chain" id="PRO_5035887167" evidence="2">
    <location>
        <begin position="21"/>
        <end position="296"/>
    </location>
</feature>
<feature type="signal peptide" evidence="2">
    <location>
        <begin position="1"/>
        <end position="20"/>
    </location>
</feature>